<dbReference type="PATRIC" id="fig|224013.5.peg.6039"/>
<reference evidence="2" key="1">
    <citation type="submission" date="2015-07" db="EMBL/GenBank/DDBJ databases">
        <title>Genome Of Nitrogen-Fixing Cyanobacterium Nostoc piscinale CENA21 From Solimoes/Amazon River Floodplain Sediments And Comparative Genomics To Uncover Biosynthetic Natural Products Potential.</title>
        <authorList>
            <person name="Leao T.F."/>
            <person name="Leao P.N."/>
            <person name="Guimaraes P.I."/>
            <person name="de Melo A.G.C."/>
            <person name="Ramos R.T.J."/>
            <person name="Silva A."/>
            <person name="Fiore M.F."/>
            <person name="Schneider M.P.C."/>
        </authorList>
    </citation>
    <scope>NUCLEOTIDE SEQUENCE [LARGE SCALE GENOMIC DNA]</scope>
    <source>
        <strain evidence="2">CENA21</strain>
    </source>
</reference>
<dbReference type="Proteomes" id="UP000062645">
    <property type="component" value="Chromosome"/>
</dbReference>
<keyword evidence="2" id="KW-1185">Reference proteome</keyword>
<evidence type="ECO:0000313" key="2">
    <source>
        <dbReference type="Proteomes" id="UP000062645"/>
    </source>
</evidence>
<dbReference type="KEGG" id="npz:ACX27_25160"/>
<name>A0A0M4TXI6_9NOSO</name>
<organism evidence="1 2">
    <name type="scientific">Nostoc piscinale CENA21</name>
    <dbReference type="NCBI Taxonomy" id="224013"/>
    <lineage>
        <taxon>Bacteria</taxon>
        <taxon>Bacillati</taxon>
        <taxon>Cyanobacteriota</taxon>
        <taxon>Cyanophyceae</taxon>
        <taxon>Nostocales</taxon>
        <taxon>Nostocaceae</taxon>
        <taxon>Nostoc</taxon>
    </lineage>
</organism>
<accession>A0A0M4TXI6</accession>
<evidence type="ECO:0000313" key="1">
    <source>
        <dbReference type="EMBL" id="ALF55369.1"/>
    </source>
</evidence>
<dbReference type="AlphaFoldDB" id="A0A0M4TXI6"/>
<dbReference type="EMBL" id="CP012036">
    <property type="protein sequence ID" value="ALF55369.1"/>
    <property type="molecule type" value="Genomic_DNA"/>
</dbReference>
<proteinExistence type="predicted"/>
<sequence length="61" mass="7166">MQILFLVFQVPLRLEVWDYTKKACTSTSIDLVLQLFKDFETPKNIKDAEVRVSKTVILTYK</sequence>
<gene>
    <name evidence="1" type="ORF">ACX27_25160</name>
</gene>
<protein>
    <submittedName>
        <fullName evidence="1">Uncharacterized protein</fullName>
    </submittedName>
</protein>
<reference evidence="1 2" key="2">
    <citation type="journal article" date="2016" name="Genome Announc.">
        <title>Draft Genome Sequence of the N2-Fixing Cyanobacterium Nostoc piscinale CENA21, Isolated from the Brazilian Amazon Floodplain.</title>
        <authorList>
            <person name="Leao T."/>
            <person name="Guimaraes P.I."/>
            <person name="de Melo A.G."/>
            <person name="Ramos R.T."/>
            <person name="Leao P.N."/>
            <person name="Silva A."/>
            <person name="Fiore M.F."/>
            <person name="Schneider M.P."/>
        </authorList>
    </citation>
    <scope>NUCLEOTIDE SEQUENCE [LARGE SCALE GENOMIC DNA]</scope>
    <source>
        <strain evidence="1 2">CENA21</strain>
    </source>
</reference>